<dbReference type="Proteomes" id="UP000078148">
    <property type="component" value="Chromosome"/>
</dbReference>
<evidence type="ECO:0000256" key="1">
    <source>
        <dbReference type="ARBA" id="ARBA00004651"/>
    </source>
</evidence>
<dbReference type="SMART" id="SM00283">
    <property type="entry name" value="MA"/>
    <property type="match status" value="1"/>
</dbReference>
<dbReference type="Gene3D" id="1.10.287.950">
    <property type="entry name" value="Methyl-accepting chemotaxis protein"/>
    <property type="match status" value="1"/>
</dbReference>
<dbReference type="SMART" id="SM00304">
    <property type="entry name" value="HAMP"/>
    <property type="match status" value="2"/>
</dbReference>
<dbReference type="KEGG" id="pbv:AR543_09810"/>
<dbReference type="CDD" id="cd11386">
    <property type="entry name" value="MCP_signal"/>
    <property type="match status" value="1"/>
</dbReference>
<dbReference type="CDD" id="cd12914">
    <property type="entry name" value="PDC1_DGC_like"/>
    <property type="match status" value="1"/>
</dbReference>
<dbReference type="AlphaFoldDB" id="A0A172ZG69"/>
<dbReference type="GO" id="GO:0007165">
    <property type="term" value="P:signal transduction"/>
    <property type="evidence" value="ECO:0007669"/>
    <property type="project" value="UniProtKB-KW"/>
</dbReference>
<dbReference type="PANTHER" id="PTHR32089:SF112">
    <property type="entry name" value="LYSOZYME-LIKE PROTEIN-RELATED"/>
    <property type="match status" value="1"/>
</dbReference>
<evidence type="ECO:0000256" key="2">
    <source>
        <dbReference type="ARBA" id="ARBA00022475"/>
    </source>
</evidence>
<dbReference type="InterPro" id="IPR004089">
    <property type="entry name" value="MCPsignal_dom"/>
</dbReference>
<reference evidence="14" key="1">
    <citation type="submission" date="2015-10" db="EMBL/GenBank/DDBJ databases">
        <title>Genome of Paenibacillus bovis sp. nov.</title>
        <authorList>
            <person name="Wu Z."/>
            <person name="Gao C."/>
            <person name="Liu Z."/>
            <person name="Zheng H."/>
        </authorList>
    </citation>
    <scope>NUCLEOTIDE SEQUENCE [LARGE SCALE GENOMIC DNA]</scope>
    <source>
        <strain evidence="14">BD3526</strain>
    </source>
</reference>
<dbReference type="SUPFAM" id="SSF58104">
    <property type="entry name" value="Methyl-accepting chemotaxis protein (MCP) signaling domain"/>
    <property type="match status" value="1"/>
</dbReference>
<evidence type="ECO:0000256" key="6">
    <source>
        <dbReference type="ARBA" id="ARBA00023136"/>
    </source>
</evidence>
<dbReference type="PANTHER" id="PTHR32089">
    <property type="entry name" value="METHYL-ACCEPTING CHEMOTAXIS PROTEIN MCPB"/>
    <property type="match status" value="1"/>
</dbReference>
<dbReference type="RefSeq" id="WP_060533972.1">
    <property type="nucleotide sequence ID" value="NZ_CP013023.1"/>
</dbReference>
<dbReference type="CDD" id="cd06225">
    <property type="entry name" value="HAMP"/>
    <property type="match status" value="1"/>
</dbReference>
<proteinExistence type="inferred from homology"/>
<evidence type="ECO:0000256" key="4">
    <source>
        <dbReference type="ARBA" id="ARBA00022692"/>
    </source>
</evidence>
<evidence type="ECO:0000256" key="10">
    <source>
        <dbReference type="SAM" id="Phobius"/>
    </source>
</evidence>
<gene>
    <name evidence="13" type="ORF">AR543_09810</name>
</gene>
<dbReference type="Pfam" id="PF00672">
    <property type="entry name" value="HAMP"/>
    <property type="match status" value="1"/>
</dbReference>
<comment type="similarity">
    <text evidence="8">Belongs to the methyl-accepting chemotaxis (MCP) protein family.</text>
</comment>
<keyword evidence="14" id="KW-1185">Reference proteome</keyword>
<evidence type="ECO:0000256" key="8">
    <source>
        <dbReference type="ARBA" id="ARBA00029447"/>
    </source>
</evidence>
<evidence type="ECO:0000256" key="9">
    <source>
        <dbReference type="PROSITE-ProRule" id="PRU00284"/>
    </source>
</evidence>
<dbReference type="InterPro" id="IPR033479">
    <property type="entry name" value="dCache_1"/>
</dbReference>
<organism evidence="13 14">
    <name type="scientific">Paenibacillus bovis</name>
    <dbReference type="NCBI Taxonomy" id="1616788"/>
    <lineage>
        <taxon>Bacteria</taxon>
        <taxon>Bacillati</taxon>
        <taxon>Bacillota</taxon>
        <taxon>Bacilli</taxon>
        <taxon>Bacillales</taxon>
        <taxon>Paenibacillaceae</taxon>
        <taxon>Paenibacillus</taxon>
    </lineage>
</organism>
<evidence type="ECO:0000256" key="3">
    <source>
        <dbReference type="ARBA" id="ARBA00022500"/>
    </source>
</evidence>
<dbReference type="PROSITE" id="PS50885">
    <property type="entry name" value="HAMP"/>
    <property type="match status" value="1"/>
</dbReference>
<sequence length="650" mass="69737">MKKQLILMMCLITIIPMVVFGAFSLISTTHKIQKDAYNMNEQNVELVLQKAQTLVNTELAMLQQLATNPELKQFTPAQLPQVKNLLVQTSKLHPELQTIVFSSKDGQQLAKNTDADLDNVSDRDYFKQLISTQKQVVSDVLVSKSSGKKIINIVYPVFDNTNTLTGLIQCSLPLDSMSAYAKEFSINGQTAYIADRTGVILAHPVAASLDTDIKSTPSFQQGSAGQSGTVTYGEGANKKLVSFVPDPVTGWTVFSEKSYNLIMEDYYTLLYNSMIILAVSLLAAIAAGYIFSTRLTRPIMQLVQVTRAVAEGDLTSTWTIRSKNEVGALSDALAEMTGNLRNIVSHLKDTSLHLASSSEELTASAGETSYASQHIAESIQEMAAGSDRQAEHVHHTSSTVHQMADGIQNIAGSAQEVASTAVLTSTKVTEGDEALRAAGNEITKLKSIFGDLSGSVNNLDNHSQTINQIVSVIAQIAKQTNLLSLNAGIEAARAGEHGKGFSVVAKEISNLADEASSSANQISSLIDSIQKEIHTVVNKTEAGSQEVEQSIHAVHTAGQSFGLIRQYVQEVAQSIQSVSSASSNLSSGTQQVIQSVNQMSDITSTSVGEIESVSAATEQQLATMEEIAASSAVLSNVAQELKVMVEKFKV</sequence>
<keyword evidence="5 10" id="KW-1133">Transmembrane helix</keyword>
<evidence type="ECO:0000313" key="14">
    <source>
        <dbReference type="Proteomes" id="UP000078148"/>
    </source>
</evidence>
<dbReference type="GO" id="GO:0005886">
    <property type="term" value="C:plasma membrane"/>
    <property type="evidence" value="ECO:0007669"/>
    <property type="project" value="UniProtKB-SubCell"/>
</dbReference>
<evidence type="ECO:0008006" key="15">
    <source>
        <dbReference type="Google" id="ProtNLM"/>
    </source>
</evidence>
<evidence type="ECO:0000259" key="12">
    <source>
        <dbReference type="PROSITE" id="PS50885"/>
    </source>
</evidence>
<dbReference type="InterPro" id="IPR029151">
    <property type="entry name" value="Sensor-like_sf"/>
</dbReference>
<keyword evidence="2" id="KW-1003">Cell membrane</keyword>
<reference evidence="13 14" key="2">
    <citation type="journal article" date="2016" name="Int. J. Syst. Evol. Microbiol.">
        <title>Paenibacillus bovis sp. nov., isolated from raw yak (Bos grunniens) milk.</title>
        <authorList>
            <person name="Gao C."/>
            <person name="Han J."/>
            <person name="Liu Z."/>
            <person name="Xu X."/>
            <person name="Hang F."/>
            <person name="Wu Z."/>
        </authorList>
    </citation>
    <scope>NUCLEOTIDE SEQUENCE [LARGE SCALE GENOMIC DNA]</scope>
    <source>
        <strain evidence="13 14">BD3526</strain>
    </source>
</reference>
<keyword evidence="3" id="KW-0145">Chemotaxis</keyword>
<evidence type="ECO:0000256" key="5">
    <source>
        <dbReference type="ARBA" id="ARBA00022989"/>
    </source>
</evidence>
<dbReference type="Gene3D" id="6.10.340.10">
    <property type="match status" value="1"/>
</dbReference>
<dbReference type="Pfam" id="PF02743">
    <property type="entry name" value="dCache_1"/>
    <property type="match status" value="1"/>
</dbReference>
<dbReference type="PROSITE" id="PS50111">
    <property type="entry name" value="CHEMOTAXIS_TRANSDUC_2"/>
    <property type="match status" value="1"/>
</dbReference>
<feature type="domain" description="Methyl-accepting transducer" evidence="11">
    <location>
        <begin position="364"/>
        <end position="600"/>
    </location>
</feature>
<dbReference type="Pfam" id="PF00015">
    <property type="entry name" value="MCPsignal"/>
    <property type="match status" value="1"/>
</dbReference>
<protein>
    <recommendedName>
        <fullName evidence="15">Chemotaxis protein</fullName>
    </recommendedName>
</protein>
<dbReference type="EMBL" id="CP013023">
    <property type="protein sequence ID" value="ANF96267.1"/>
    <property type="molecule type" value="Genomic_DNA"/>
</dbReference>
<keyword evidence="4 10" id="KW-0812">Transmembrane</keyword>
<feature type="transmembrane region" description="Helical" evidence="10">
    <location>
        <begin position="269"/>
        <end position="291"/>
    </location>
</feature>
<evidence type="ECO:0000256" key="7">
    <source>
        <dbReference type="ARBA" id="ARBA00023224"/>
    </source>
</evidence>
<keyword evidence="7 9" id="KW-0807">Transducer</keyword>
<dbReference type="InterPro" id="IPR003660">
    <property type="entry name" value="HAMP_dom"/>
</dbReference>
<feature type="transmembrane region" description="Helical" evidence="10">
    <location>
        <begin position="6"/>
        <end position="26"/>
    </location>
</feature>
<dbReference type="STRING" id="1616788.AR543_09810"/>
<name>A0A172ZG69_9BACL</name>
<dbReference type="Gene3D" id="3.30.450.20">
    <property type="entry name" value="PAS domain"/>
    <property type="match status" value="1"/>
</dbReference>
<accession>A0A172ZG69</accession>
<dbReference type="GO" id="GO:0006935">
    <property type="term" value="P:chemotaxis"/>
    <property type="evidence" value="ECO:0007669"/>
    <property type="project" value="UniProtKB-KW"/>
</dbReference>
<dbReference type="OrthoDB" id="243053at2"/>
<comment type="subcellular location">
    <subcellularLocation>
        <location evidence="1">Cell membrane</location>
        <topology evidence="1">Multi-pass membrane protein</topology>
    </subcellularLocation>
</comment>
<keyword evidence="6 10" id="KW-0472">Membrane</keyword>
<evidence type="ECO:0000313" key="13">
    <source>
        <dbReference type="EMBL" id="ANF96267.1"/>
    </source>
</evidence>
<evidence type="ECO:0000259" key="11">
    <source>
        <dbReference type="PROSITE" id="PS50111"/>
    </source>
</evidence>
<dbReference type="SUPFAM" id="SSF103190">
    <property type="entry name" value="Sensory domain-like"/>
    <property type="match status" value="1"/>
</dbReference>
<dbReference type="CDD" id="cd12912">
    <property type="entry name" value="PDC2_MCP_like"/>
    <property type="match status" value="1"/>
</dbReference>
<feature type="domain" description="HAMP" evidence="12">
    <location>
        <begin position="293"/>
        <end position="345"/>
    </location>
</feature>